<evidence type="ECO:0000256" key="3">
    <source>
        <dbReference type="ARBA" id="ARBA00022679"/>
    </source>
</evidence>
<dbReference type="RefSeq" id="WP_051083044.1">
    <property type="nucleotide sequence ID" value="NZ_CP091512.1"/>
</dbReference>
<dbReference type="NCBIfam" id="TIGR00589">
    <property type="entry name" value="ogt"/>
    <property type="match status" value="1"/>
</dbReference>
<dbReference type="PROSITE" id="PS00374">
    <property type="entry name" value="MGMT"/>
    <property type="match status" value="1"/>
</dbReference>
<dbReference type="PANTHER" id="PTHR10815">
    <property type="entry name" value="METHYLATED-DNA--PROTEIN-CYSTEINE METHYLTRANSFERASE"/>
    <property type="match status" value="1"/>
</dbReference>
<name>A0ABY4E8E7_VITST</name>
<protein>
    <submittedName>
        <fullName evidence="8">Methylated-DNA--[protein]-cysteine S-methyltransferase</fullName>
    </submittedName>
</protein>
<comment type="catalytic activity">
    <reaction evidence="1">
        <text>a 4-O-methyl-thymidine in DNA + L-cysteinyl-[protein] = a thymidine in DNA + S-methyl-L-cysteinyl-[protein]</text>
        <dbReference type="Rhea" id="RHEA:53428"/>
        <dbReference type="Rhea" id="RHEA-COMP:10131"/>
        <dbReference type="Rhea" id="RHEA-COMP:10132"/>
        <dbReference type="Rhea" id="RHEA-COMP:13555"/>
        <dbReference type="Rhea" id="RHEA-COMP:13556"/>
        <dbReference type="ChEBI" id="CHEBI:29950"/>
        <dbReference type="ChEBI" id="CHEBI:82612"/>
        <dbReference type="ChEBI" id="CHEBI:137386"/>
        <dbReference type="ChEBI" id="CHEBI:137387"/>
        <dbReference type="EC" id="2.1.1.63"/>
    </reaction>
</comment>
<gene>
    <name evidence="8" type="ORF">LVJ81_10425</name>
</gene>
<dbReference type="Proteomes" id="UP000832034">
    <property type="component" value="Chromosome"/>
</dbReference>
<reference evidence="8" key="1">
    <citation type="submission" date="2021-12" db="EMBL/GenBank/DDBJ databases">
        <authorList>
            <person name="Veyrier F.J."/>
        </authorList>
    </citation>
    <scope>NUCLEOTIDE SEQUENCE</scope>
    <source>
        <strain evidence="8">SAG 1488-6</strain>
    </source>
</reference>
<evidence type="ECO:0000256" key="1">
    <source>
        <dbReference type="ARBA" id="ARBA00001286"/>
    </source>
</evidence>
<sequence length="157" mass="17596">MTPTLTHYIHPVLGCLQLHFNDDVLIKVDLPYPHLYQEANASLPLIWQTQFDAYFTGRLQSFEGDILIQGSEHDRKVWQAMLNTPYGQTRTYGDVAKEIGSAAQAVGQACKRNPVPLIIPCHRIVGQHHIGGYSGGTGDDTLSIKHWLLEHERTHAS</sequence>
<keyword evidence="3" id="KW-0808">Transferase</keyword>
<evidence type="ECO:0000313" key="8">
    <source>
        <dbReference type="EMBL" id="UOO92033.1"/>
    </source>
</evidence>
<proteinExistence type="predicted"/>
<keyword evidence="9" id="KW-1185">Reference proteome</keyword>
<dbReference type="SUPFAM" id="SSF46767">
    <property type="entry name" value="Methylated DNA-protein cysteine methyltransferase, C-terminal domain"/>
    <property type="match status" value="1"/>
</dbReference>
<dbReference type="CDD" id="cd06445">
    <property type="entry name" value="ATase"/>
    <property type="match status" value="1"/>
</dbReference>
<keyword evidence="2" id="KW-0489">Methyltransferase</keyword>
<evidence type="ECO:0000256" key="5">
    <source>
        <dbReference type="ARBA" id="ARBA00023204"/>
    </source>
</evidence>
<comment type="catalytic activity">
    <reaction evidence="6">
        <text>a 6-O-methyl-2'-deoxyguanosine in DNA + L-cysteinyl-[protein] = S-methyl-L-cysteinyl-[protein] + a 2'-deoxyguanosine in DNA</text>
        <dbReference type="Rhea" id="RHEA:24000"/>
        <dbReference type="Rhea" id="RHEA-COMP:10131"/>
        <dbReference type="Rhea" id="RHEA-COMP:10132"/>
        <dbReference type="Rhea" id="RHEA-COMP:11367"/>
        <dbReference type="Rhea" id="RHEA-COMP:11368"/>
        <dbReference type="ChEBI" id="CHEBI:29950"/>
        <dbReference type="ChEBI" id="CHEBI:82612"/>
        <dbReference type="ChEBI" id="CHEBI:85445"/>
        <dbReference type="ChEBI" id="CHEBI:85448"/>
        <dbReference type="EC" id="2.1.1.63"/>
    </reaction>
</comment>
<dbReference type="InterPro" id="IPR036217">
    <property type="entry name" value="MethylDNA_cys_MeTrfase_DNAb"/>
</dbReference>
<feature type="domain" description="Methylated-DNA-[protein]-cysteine S-methyltransferase DNA binding" evidence="7">
    <location>
        <begin position="74"/>
        <end position="153"/>
    </location>
</feature>
<evidence type="ECO:0000256" key="2">
    <source>
        <dbReference type="ARBA" id="ARBA00022603"/>
    </source>
</evidence>
<keyword evidence="5" id="KW-0234">DNA repair</keyword>
<dbReference type="Gene3D" id="1.10.10.10">
    <property type="entry name" value="Winged helix-like DNA-binding domain superfamily/Winged helix DNA-binding domain"/>
    <property type="match status" value="1"/>
</dbReference>
<evidence type="ECO:0000256" key="6">
    <source>
        <dbReference type="ARBA" id="ARBA00049348"/>
    </source>
</evidence>
<dbReference type="InterPro" id="IPR014048">
    <property type="entry name" value="MethylDNA_cys_MeTrfase_DNA-bd"/>
</dbReference>
<dbReference type="InterPro" id="IPR001497">
    <property type="entry name" value="MethylDNA_cys_MeTrfase_AS"/>
</dbReference>
<organism evidence="8 9">
    <name type="scientific">Vitreoscilla stercoraria</name>
    <dbReference type="NCBI Taxonomy" id="61"/>
    <lineage>
        <taxon>Bacteria</taxon>
        <taxon>Pseudomonadati</taxon>
        <taxon>Pseudomonadota</taxon>
        <taxon>Betaproteobacteria</taxon>
        <taxon>Neisseriales</taxon>
        <taxon>Neisseriaceae</taxon>
        <taxon>Vitreoscilla</taxon>
    </lineage>
</organism>
<keyword evidence="4" id="KW-0227">DNA damage</keyword>
<dbReference type="Pfam" id="PF01035">
    <property type="entry name" value="DNA_binding_1"/>
    <property type="match status" value="1"/>
</dbReference>
<evidence type="ECO:0000313" key="9">
    <source>
        <dbReference type="Proteomes" id="UP000832034"/>
    </source>
</evidence>
<accession>A0ABY4E8E7</accession>
<evidence type="ECO:0000256" key="4">
    <source>
        <dbReference type="ARBA" id="ARBA00022763"/>
    </source>
</evidence>
<dbReference type="PANTHER" id="PTHR10815:SF13">
    <property type="entry name" value="METHYLATED-DNA--PROTEIN-CYSTEINE METHYLTRANSFERASE"/>
    <property type="match status" value="1"/>
</dbReference>
<reference evidence="8" key="2">
    <citation type="journal article" date="2022" name="Res Sq">
        <title>Evolution of multicellular longitudinally dividing oral cavity symbionts (Neisseriaceae).</title>
        <authorList>
            <person name="Nyongesa S."/>
            <person name="Weber P."/>
            <person name="Bernet E."/>
            <person name="Pullido F."/>
            <person name="Nieckarz M."/>
            <person name="Delaby M."/>
            <person name="Nieves C."/>
            <person name="Viehboeck T."/>
            <person name="Krause N."/>
            <person name="Rivera-Millot A."/>
            <person name="Nakamura A."/>
            <person name="Vischer N."/>
            <person name="VanNieuwenhze M."/>
            <person name="Brun Y."/>
            <person name="Cava F."/>
            <person name="Bulgheresi S."/>
            <person name="Veyrier F."/>
        </authorList>
    </citation>
    <scope>NUCLEOTIDE SEQUENCE</scope>
    <source>
        <strain evidence="8">SAG 1488-6</strain>
    </source>
</reference>
<dbReference type="EMBL" id="CP091512">
    <property type="protein sequence ID" value="UOO92033.1"/>
    <property type="molecule type" value="Genomic_DNA"/>
</dbReference>
<evidence type="ECO:0000259" key="7">
    <source>
        <dbReference type="Pfam" id="PF01035"/>
    </source>
</evidence>
<dbReference type="InterPro" id="IPR036388">
    <property type="entry name" value="WH-like_DNA-bd_sf"/>
</dbReference>